<evidence type="ECO:0000256" key="12">
    <source>
        <dbReference type="ARBA" id="ARBA00023204"/>
    </source>
</evidence>
<evidence type="ECO:0000256" key="6">
    <source>
        <dbReference type="ARBA" id="ARBA00022722"/>
    </source>
</evidence>
<evidence type="ECO:0000256" key="7">
    <source>
        <dbReference type="ARBA" id="ARBA00022763"/>
    </source>
</evidence>
<dbReference type="InterPro" id="IPR020045">
    <property type="entry name" value="DNA_polI_H3TH"/>
</dbReference>
<dbReference type="CDD" id="cd06139">
    <property type="entry name" value="DNA_polA_I_Ecoli_like_exo"/>
    <property type="match status" value="1"/>
</dbReference>
<dbReference type="Gene3D" id="3.40.50.1010">
    <property type="entry name" value="5'-nuclease"/>
    <property type="match status" value="1"/>
</dbReference>
<feature type="domain" description="DNA-directed DNA polymerase family A palm" evidence="16">
    <location>
        <begin position="676"/>
        <end position="882"/>
    </location>
</feature>
<dbReference type="SMART" id="SM00279">
    <property type="entry name" value="HhH2"/>
    <property type="match status" value="1"/>
</dbReference>
<keyword evidence="4" id="KW-0548">Nucleotidyltransferase</keyword>
<keyword evidence="18" id="KW-1185">Reference proteome</keyword>
<dbReference type="EC" id="2.7.7.7" evidence="2"/>
<dbReference type="FunFam" id="1.20.1060.10:FF:000001">
    <property type="entry name" value="DNA polymerase I"/>
    <property type="match status" value="1"/>
</dbReference>
<dbReference type="NCBIfam" id="TIGR00593">
    <property type="entry name" value="pola"/>
    <property type="match status" value="1"/>
</dbReference>
<accession>A0A9P6RR93</accession>
<evidence type="ECO:0000256" key="3">
    <source>
        <dbReference type="ARBA" id="ARBA00022679"/>
    </source>
</evidence>
<sequence>MSVQSNLKGRTLLLVDGSSYLYRAYHALPNLRSPNAEPTGALYGMTNMLRRLRKDNPAEYSACVFDAKGKTFRDDWYPEYKAQRSSMPEDLVRQIEPIHRVVRALGWPLLMVDGVEADDVIGTLARQAEQAGMKVVVSTGDKDLAQLVTSQITLVNTMSNELLDEAGVADKFGVPPALIVDYLALIGDTSDNVPGVEKCGPKTALKWLTQYGSLAGVIEHADQITGAVGENLRRALDFLPLASKLITVCTDCSLEPHLESIEASLATRAEAQAELLDIFTHYGFRSWLNELATAGITAPDNGNLSSLAAPALEITPDYESILSWAQFDTWLEKINAAELTAFDTETTSLDPLRAQLVGLSFSVEAGHAAYLPLAHRGPDIGAHVTQLPRDEVLARLTEWLQNPAKKKVGQHMKYDEQVLFNYGIVLAGIEHDTLLESYVLESHRSHDMDSLALRYLGLNTIKYIDVCGKGAAQIGFDQVPLEQAVPYAAEDADVTLRLHHALYPQLSKEPGLLHIYREIEMPVARVLRVMERNGVLIDTQLLAQQSHELGIRLMQLEQAAHTLAGGPFNLSSPKQISEIFFERLQLPIIKKTPGGAPSTDEEVLQKLAADYPLPKLLLDHRTLSKLKSTYTDKLPKMVNPQTGRVHTNYAQAVAVTGRLASNEPNLQNIPVRTSEGRRIRAAFIAAPGHHIVSADYSQIELRIMAHISGDENLLRAFARGEDIHRASAGEIFGCEPQQVSDDQRRVAKTINFGLIYGMSVFGLASNLGLSRDAAKVYIDRYFNRYPGVARYMEETRRRAKEQGYVETVFGRRLWLPEINGGSGPRRQAAERAAINAPMQGTAADLIKLSMVAVQQWLETTARQSKLIMQVHDELVLEVPAAELTEVQEHLPALMCNRLGARQTAQIVLVDRNPTHLWKPLLHEVAAGSMDPFMHQLEYAAQAHWHHFNFQLGALSGLNRVAKTITLAAVHDLDGSELLPSRELAYDTLVIAIGSTTHFFGVAGAQQYAQALDTAAQAQACHRRLLAACMRAYANPGSSEARPRIQIAIVGGGATGVELSAQLRQTAQILATYGLHPLDPKHDIRIVLIEAGPRILPALSEHVSKATTALLAKLNVEIMVNEQVASVSDKALCTASGKTLPVDLTVWAAGIKAPAILSQLDGLATNPRGQLKHLIVLESKI</sequence>
<dbReference type="SUPFAM" id="SSF56672">
    <property type="entry name" value="DNA/RNA polymerases"/>
    <property type="match status" value="1"/>
</dbReference>
<evidence type="ECO:0000256" key="9">
    <source>
        <dbReference type="ARBA" id="ARBA00022839"/>
    </source>
</evidence>
<dbReference type="SMART" id="SM00474">
    <property type="entry name" value="35EXOc"/>
    <property type="match status" value="1"/>
</dbReference>
<keyword evidence="3" id="KW-0808">Transferase</keyword>
<keyword evidence="10" id="KW-0239">DNA-directed DNA polymerase</keyword>
<dbReference type="InterPro" id="IPR043502">
    <property type="entry name" value="DNA/RNA_pol_sf"/>
</dbReference>
<dbReference type="EMBL" id="JAAAIN010000013">
    <property type="protein sequence ID" value="KAG0323012.1"/>
    <property type="molecule type" value="Genomic_DNA"/>
</dbReference>
<evidence type="ECO:0000256" key="2">
    <source>
        <dbReference type="ARBA" id="ARBA00012417"/>
    </source>
</evidence>
<proteinExistence type="inferred from homology"/>
<dbReference type="CDD" id="cd09898">
    <property type="entry name" value="H3TH_53EXO"/>
    <property type="match status" value="1"/>
</dbReference>
<dbReference type="GO" id="GO:0006302">
    <property type="term" value="P:double-strand break repair"/>
    <property type="evidence" value="ECO:0007669"/>
    <property type="project" value="TreeGrafter"/>
</dbReference>
<dbReference type="SUPFAM" id="SSF47807">
    <property type="entry name" value="5' to 3' exonuclease, C-terminal subdomain"/>
    <property type="match status" value="1"/>
</dbReference>
<dbReference type="FunFam" id="3.30.420.10:FF:000026">
    <property type="entry name" value="DNA polymerase I"/>
    <property type="match status" value="1"/>
</dbReference>
<dbReference type="FunFam" id="1.10.150.20:FF:000003">
    <property type="entry name" value="DNA polymerase I"/>
    <property type="match status" value="1"/>
</dbReference>
<comment type="similarity">
    <text evidence="1">Belongs to the DNA polymerase type-A family.</text>
</comment>
<keyword evidence="11" id="KW-0238">DNA-binding</keyword>
<dbReference type="PROSITE" id="PS00447">
    <property type="entry name" value="DNA_POLYMERASE_A"/>
    <property type="match status" value="1"/>
</dbReference>
<evidence type="ECO:0000256" key="11">
    <source>
        <dbReference type="ARBA" id="ARBA00023125"/>
    </source>
</evidence>
<reference evidence="17" key="1">
    <citation type="journal article" date="2020" name="Fungal Divers.">
        <title>Resolving the Mortierellaceae phylogeny through synthesis of multi-gene phylogenetics and phylogenomics.</title>
        <authorList>
            <person name="Vandepol N."/>
            <person name="Liber J."/>
            <person name="Desiro A."/>
            <person name="Na H."/>
            <person name="Kennedy M."/>
            <person name="Barry K."/>
            <person name="Grigoriev I.V."/>
            <person name="Miller A.N."/>
            <person name="O'Donnell K."/>
            <person name="Stajich J.E."/>
            <person name="Bonito G."/>
        </authorList>
    </citation>
    <scope>NUCLEOTIDE SEQUENCE</scope>
    <source>
        <strain evidence="17">NVP60</strain>
    </source>
</reference>
<dbReference type="InterPro" id="IPR029060">
    <property type="entry name" value="PIN-like_dom_sf"/>
</dbReference>
<organism evidence="17 18">
    <name type="scientific">Linnemannia gamsii</name>
    <dbReference type="NCBI Taxonomy" id="64522"/>
    <lineage>
        <taxon>Eukaryota</taxon>
        <taxon>Fungi</taxon>
        <taxon>Fungi incertae sedis</taxon>
        <taxon>Mucoromycota</taxon>
        <taxon>Mortierellomycotina</taxon>
        <taxon>Mortierellomycetes</taxon>
        <taxon>Mortierellales</taxon>
        <taxon>Mortierellaceae</taxon>
        <taxon>Linnemannia</taxon>
    </lineage>
</organism>
<keyword evidence="12" id="KW-0234">DNA repair</keyword>
<evidence type="ECO:0000259" key="16">
    <source>
        <dbReference type="SMART" id="SM00482"/>
    </source>
</evidence>
<dbReference type="InterPro" id="IPR020046">
    <property type="entry name" value="5-3_exonucl_a-hlix_arch_N"/>
</dbReference>
<dbReference type="GO" id="GO:0003677">
    <property type="term" value="F:DNA binding"/>
    <property type="evidence" value="ECO:0007669"/>
    <property type="project" value="UniProtKB-KW"/>
</dbReference>
<dbReference type="InterPro" id="IPR002562">
    <property type="entry name" value="3'-5'_exonuclease_dom"/>
</dbReference>
<gene>
    <name evidence="17" type="ORF">BGZ97_001449</name>
</gene>
<keyword evidence="6" id="KW-0540">Nuclease</keyword>
<dbReference type="InterPro" id="IPR018320">
    <property type="entry name" value="DNA_polymerase_1"/>
</dbReference>
<keyword evidence="9" id="KW-0269">Exonuclease</keyword>
<dbReference type="Pfam" id="PF01612">
    <property type="entry name" value="DNA_pol_A_exo1"/>
    <property type="match status" value="1"/>
</dbReference>
<feature type="domain" description="3'-5' exonuclease" evidence="14">
    <location>
        <begin position="318"/>
        <end position="507"/>
    </location>
</feature>
<dbReference type="OrthoDB" id="2392051at2759"/>
<dbReference type="CDD" id="cd08637">
    <property type="entry name" value="DNA_pol_A_pol_I_C"/>
    <property type="match status" value="1"/>
</dbReference>
<dbReference type="InterPro" id="IPR036188">
    <property type="entry name" value="FAD/NAD-bd_sf"/>
</dbReference>
<dbReference type="SUPFAM" id="SSF88723">
    <property type="entry name" value="PIN domain-like"/>
    <property type="match status" value="1"/>
</dbReference>
<dbReference type="Pfam" id="PF01367">
    <property type="entry name" value="5_3_exonuc"/>
    <property type="match status" value="1"/>
</dbReference>
<dbReference type="Gene3D" id="3.50.50.100">
    <property type="match status" value="1"/>
</dbReference>
<dbReference type="PANTHER" id="PTHR10133">
    <property type="entry name" value="DNA POLYMERASE I"/>
    <property type="match status" value="1"/>
</dbReference>
<dbReference type="NCBIfam" id="NF004397">
    <property type="entry name" value="PRK05755.1"/>
    <property type="match status" value="1"/>
</dbReference>
<dbReference type="GO" id="GO:0016491">
    <property type="term" value="F:oxidoreductase activity"/>
    <property type="evidence" value="ECO:0007669"/>
    <property type="project" value="InterPro"/>
</dbReference>
<dbReference type="SMART" id="SM00475">
    <property type="entry name" value="53EXOc"/>
    <property type="match status" value="1"/>
</dbReference>
<name>A0A9P6RR93_9FUNG</name>
<comment type="caution">
    <text evidence="17">The sequence shown here is derived from an EMBL/GenBank/DDBJ whole genome shotgun (WGS) entry which is preliminary data.</text>
</comment>
<dbReference type="Gene3D" id="3.30.420.10">
    <property type="entry name" value="Ribonuclease H-like superfamily/Ribonuclease H"/>
    <property type="match status" value="1"/>
</dbReference>
<evidence type="ECO:0000256" key="1">
    <source>
        <dbReference type="ARBA" id="ARBA00007705"/>
    </source>
</evidence>
<dbReference type="InterPro" id="IPR002421">
    <property type="entry name" value="5-3_exonuclease"/>
</dbReference>
<dbReference type="CDD" id="cd09859">
    <property type="entry name" value="PIN_53EXO"/>
    <property type="match status" value="1"/>
</dbReference>
<dbReference type="PANTHER" id="PTHR10133:SF27">
    <property type="entry name" value="DNA POLYMERASE NU"/>
    <property type="match status" value="1"/>
</dbReference>
<evidence type="ECO:0000259" key="14">
    <source>
        <dbReference type="SMART" id="SM00474"/>
    </source>
</evidence>
<keyword evidence="8" id="KW-0378">Hydrolase</keyword>
<protein>
    <recommendedName>
        <fullName evidence="2">DNA-directed DNA polymerase</fullName>
        <ecNumber evidence="2">2.7.7.7</ecNumber>
    </recommendedName>
</protein>
<dbReference type="Pfam" id="PF02739">
    <property type="entry name" value="5_3_exonuc_N"/>
    <property type="match status" value="1"/>
</dbReference>
<evidence type="ECO:0000259" key="15">
    <source>
        <dbReference type="SMART" id="SM00475"/>
    </source>
</evidence>
<dbReference type="Pfam" id="PF00476">
    <property type="entry name" value="DNA_pol_A"/>
    <property type="match status" value="1"/>
</dbReference>
<dbReference type="SUPFAM" id="SSF53098">
    <property type="entry name" value="Ribonuclease H-like"/>
    <property type="match status" value="1"/>
</dbReference>
<evidence type="ECO:0000313" key="18">
    <source>
        <dbReference type="Proteomes" id="UP000823405"/>
    </source>
</evidence>
<dbReference type="InterPro" id="IPR001098">
    <property type="entry name" value="DNA-dir_DNA_pol_A_palm_dom"/>
</dbReference>
<evidence type="ECO:0000256" key="13">
    <source>
        <dbReference type="ARBA" id="ARBA00049244"/>
    </source>
</evidence>
<dbReference type="Pfam" id="PF07992">
    <property type="entry name" value="Pyr_redox_2"/>
    <property type="match status" value="1"/>
</dbReference>
<dbReference type="AlphaFoldDB" id="A0A9P6RR93"/>
<evidence type="ECO:0000256" key="10">
    <source>
        <dbReference type="ARBA" id="ARBA00022932"/>
    </source>
</evidence>
<dbReference type="FunFam" id="3.40.50.1010:FF:000001">
    <property type="entry name" value="DNA polymerase I"/>
    <property type="match status" value="1"/>
</dbReference>
<feature type="domain" description="5'-3' exonuclease" evidence="15">
    <location>
        <begin position="9"/>
        <end position="264"/>
    </location>
</feature>
<evidence type="ECO:0000313" key="17">
    <source>
        <dbReference type="EMBL" id="KAG0323012.1"/>
    </source>
</evidence>
<keyword evidence="7" id="KW-0227">DNA damage</keyword>
<dbReference type="FunFam" id="1.10.150.20:FF:000002">
    <property type="entry name" value="DNA polymerase I"/>
    <property type="match status" value="1"/>
</dbReference>
<dbReference type="GO" id="GO:0008408">
    <property type="term" value="F:3'-5' exonuclease activity"/>
    <property type="evidence" value="ECO:0007669"/>
    <property type="project" value="InterPro"/>
</dbReference>
<dbReference type="InterPro" id="IPR036397">
    <property type="entry name" value="RNaseH_sf"/>
</dbReference>
<dbReference type="InterPro" id="IPR023753">
    <property type="entry name" value="FAD/NAD-binding_dom"/>
</dbReference>
<evidence type="ECO:0000256" key="4">
    <source>
        <dbReference type="ARBA" id="ARBA00022695"/>
    </source>
</evidence>
<keyword evidence="5" id="KW-0235">DNA replication</keyword>
<dbReference type="Proteomes" id="UP000823405">
    <property type="component" value="Unassembled WGS sequence"/>
</dbReference>
<dbReference type="GO" id="GO:0006261">
    <property type="term" value="P:DNA-templated DNA replication"/>
    <property type="evidence" value="ECO:0007669"/>
    <property type="project" value="InterPro"/>
</dbReference>
<dbReference type="Gene3D" id="1.20.1060.10">
    <property type="entry name" value="Taq DNA Polymerase, Chain T, domain 4"/>
    <property type="match status" value="1"/>
</dbReference>
<dbReference type="SUPFAM" id="SSF51905">
    <property type="entry name" value="FAD/NAD(P)-binding domain"/>
    <property type="match status" value="2"/>
</dbReference>
<comment type="catalytic activity">
    <reaction evidence="13">
        <text>DNA(n) + a 2'-deoxyribonucleoside 5'-triphosphate = DNA(n+1) + diphosphate</text>
        <dbReference type="Rhea" id="RHEA:22508"/>
        <dbReference type="Rhea" id="RHEA-COMP:17339"/>
        <dbReference type="Rhea" id="RHEA-COMP:17340"/>
        <dbReference type="ChEBI" id="CHEBI:33019"/>
        <dbReference type="ChEBI" id="CHEBI:61560"/>
        <dbReference type="ChEBI" id="CHEBI:173112"/>
        <dbReference type="EC" id="2.7.7.7"/>
    </reaction>
</comment>
<dbReference type="SMART" id="SM00482">
    <property type="entry name" value="POLAc"/>
    <property type="match status" value="1"/>
</dbReference>
<dbReference type="Gene3D" id="1.10.150.20">
    <property type="entry name" value="5' to 3' exonuclease, C-terminal subdomain"/>
    <property type="match status" value="2"/>
</dbReference>
<evidence type="ECO:0000256" key="5">
    <source>
        <dbReference type="ARBA" id="ARBA00022705"/>
    </source>
</evidence>
<dbReference type="InterPro" id="IPR019760">
    <property type="entry name" value="DNA-dir_DNA_pol_A_CS"/>
</dbReference>
<dbReference type="GO" id="GO:0008409">
    <property type="term" value="F:5'-3' exonuclease activity"/>
    <property type="evidence" value="ECO:0007669"/>
    <property type="project" value="InterPro"/>
</dbReference>
<dbReference type="InterPro" id="IPR012337">
    <property type="entry name" value="RNaseH-like_sf"/>
</dbReference>
<dbReference type="PRINTS" id="PR00868">
    <property type="entry name" value="DNAPOLI"/>
</dbReference>
<dbReference type="GO" id="GO:0003887">
    <property type="term" value="F:DNA-directed DNA polymerase activity"/>
    <property type="evidence" value="ECO:0007669"/>
    <property type="project" value="UniProtKB-KW"/>
</dbReference>
<dbReference type="InterPro" id="IPR002298">
    <property type="entry name" value="DNA_polymerase_A"/>
</dbReference>
<dbReference type="InterPro" id="IPR008918">
    <property type="entry name" value="HhH2"/>
</dbReference>
<evidence type="ECO:0000256" key="8">
    <source>
        <dbReference type="ARBA" id="ARBA00022801"/>
    </source>
</evidence>
<dbReference type="InterPro" id="IPR036279">
    <property type="entry name" value="5-3_exonuclease_C_sf"/>
</dbReference>